<evidence type="ECO:0000313" key="2">
    <source>
        <dbReference type="EMBL" id="NUV29023.1"/>
    </source>
</evidence>
<protein>
    <submittedName>
        <fullName evidence="2">Uncharacterized protein</fullName>
    </submittedName>
</protein>
<sequence length="234" mass="23593">MSADMTPGTTSPVDDPVERYAVELAAALRGPAGARERLVAEVRDGLGETVVAYEAAGAPPERAAREAVAEFGSVAEVAASCQRELTVAQARHTARALALTGPFLLACWWLVRDTGDGQGGVSGFAHQVAVQLSSAAAVAVVLAALALAATGAWGRWLPVAAERLPAAVAWTGTAASVAMAVTTLTLATASFLAEQWPLTVLAGALAAASHAVVAGSARVCRECARLSAGEPAVA</sequence>
<feature type="transmembrane region" description="Helical" evidence="1">
    <location>
        <begin position="93"/>
        <end position="111"/>
    </location>
</feature>
<feature type="transmembrane region" description="Helical" evidence="1">
    <location>
        <begin position="131"/>
        <end position="154"/>
    </location>
</feature>
<comment type="caution">
    <text evidence="2">The sequence shown here is derived from an EMBL/GenBank/DDBJ whole genome shotgun (WGS) entry which is preliminary data.</text>
</comment>
<keyword evidence="3" id="KW-1185">Reference proteome</keyword>
<dbReference type="AlphaFoldDB" id="A0A7Y6F278"/>
<organism evidence="2 3">
    <name type="scientific">Streptomyces odorifer</name>
    <dbReference type="NCBI Taxonomy" id="53450"/>
    <lineage>
        <taxon>Bacteria</taxon>
        <taxon>Bacillati</taxon>
        <taxon>Actinomycetota</taxon>
        <taxon>Actinomycetes</taxon>
        <taxon>Kitasatosporales</taxon>
        <taxon>Streptomycetaceae</taxon>
        <taxon>Streptomyces</taxon>
        <taxon>Streptomyces albidoflavus group</taxon>
    </lineage>
</organism>
<proteinExistence type="predicted"/>
<evidence type="ECO:0000313" key="3">
    <source>
        <dbReference type="Proteomes" id="UP000540128"/>
    </source>
</evidence>
<name>A0A7Y6F278_9ACTN</name>
<gene>
    <name evidence="2" type="ORF">G6W59_11895</name>
</gene>
<dbReference type="InterPro" id="IPR047928">
    <property type="entry name" value="Perm_prefix_1"/>
</dbReference>
<keyword evidence="1" id="KW-1133">Transmembrane helix</keyword>
<accession>A0A7Y6F278</accession>
<keyword evidence="1" id="KW-0812">Transmembrane</keyword>
<dbReference type="EMBL" id="JAANNT010000007">
    <property type="protein sequence ID" value="NUV29023.1"/>
    <property type="molecule type" value="Genomic_DNA"/>
</dbReference>
<feature type="transmembrane region" description="Helical" evidence="1">
    <location>
        <begin position="198"/>
        <end position="217"/>
    </location>
</feature>
<dbReference type="Proteomes" id="UP000540128">
    <property type="component" value="Unassembled WGS sequence"/>
</dbReference>
<feature type="transmembrane region" description="Helical" evidence="1">
    <location>
        <begin position="166"/>
        <end position="192"/>
    </location>
</feature>
<keyword evidence="1" id="KW-0472">Membrane</keyword>
<reference evidence="2 3" key="1">
    <citation type="submission" date="2020-03" db="EMBL/GenBank/DDBJ databases">
        <title>Complete genome sequence of sixteen Streptomyces strains facilitates identification of candidate genes involved in plant growth-promotion in grain legumes and cereals.</title>
        <authorList>
            <person name="Gopalakrishnan S."/>
            <person name="Thakur V."/>
            <person name="Saxena R."/>
            <person name="Vadlamudi S."/>
            <person name="Purohit S."/>
            <person name="Kumar V."/>
            <person name="Rathore A."/>
            <person name="Chitikineni A."/>
            <person name="Varshney R.K."/>
        </authorList>
    </citation>
    <scope>NUCLEOTIDE SEQUENCE [LARGE SCALE GENOMIC DNA]</scope>
    <source>
        <strain evidence="2 3">KAI-180</strain>
    </source>
</reference>
<evidence type="ECO:0000256" key="1">
    <source>
        <dbReference type="SAM" id="Phobius"/>
    </source>
</evidence>
<dbReference type="NCBIfam" id="NF038403">
    <property type="entry name" value="perm_prefix_1"/>
    <property type="match status" value="1"/>
</dbReference>